<dbReference type="PANTHER" id="PTHR28159:SF1">
    <property type="entry name" value="TRAFFICKING PROTEIN PARTICLE COMPLEX II-SPECIFIC SUBUNIT 65"/>
    <property type="match status" value="1"/>
</dbReference>
<dbReference type="AlphaFoldDB" id="A0A4C2EBS5"/>
<dbReference type="Pfam" id="PF23645">
    <property type="entry name" value="IgD1_Trs65"/>
    <property type="match status" value="1"/>
</dbReference>
<evidence type="ECO:0000259" key="3">
    <source>
        <dbReference type="Pfam" id="PF23646"/>
    </source>
</evidence>
<name>A0A4C2EBS5_9SACH</name>
<evidence type="ECO:0000313" key="4">
    <source>
        <dbReference type="EMBL" id="GCF01354.1"/>
    </source>
</evidence>
<dbReference type="PANTHER" id="PTHR28159">
    <property type="entry name" value="TRAFFICKING PROTEIN PARTICLE COMPLEX II-SPECIFIC SUBUNIT 65"/>
    <property type="match status" value="1"/>
</dbReference>
<evidence type="ECO:0000256" key="1">
    <source>
        <dbReference type="SAM" id="MobiDB-lite"/>
    </source>
</evidence>
<dbReference type="OrthoDB" id="4048430at2759"/>
<dbReference type="InterPro" id="IPR055425">
    <property type="entry name" value="IgD1_Trs65"/>
</dbReference>
<feature type="domain" description="Trafficking protein particle complex II-specific subunit 65 IgD2" evidence="3">
    <location>
        <begin position="186"/>
        <end position="323"/>
    </location>
</feature>
<evidence type="ECO:0008006" key="6">
    <source>
        <dbReference type="Google" id="ProtNLM"/>
    </source>
</evidence>
<dbReference type="InterPro" id="IPR024662">
    <property type="entry name" value="Trs65"/>
</dbReference>
<gene>
    <name evidence="4" type="ORF">ZYGM_000914</name>
</gene>
<keyword evidence="5" id="KW-1185">Reference proteome</keyword>
<dbReference type="GO" id="GO:0006891">
    <property type="term" value="P:intra-Golgi vesicle-mediated transport"/>
    <property type="evidence" value="ECO:0007669"/>
    <property type="project" value="InterPro"/>
</dbReference>
<proteinExistence type="predicted"/>
<feature type="compositionally biased region" description="Polar residues" evidence="1">
    <location>
        <begin position="147"/>
        <end position="169"/>
    </location>
</feature>
<evidence type="ECO:0000313" key="5">
    <source>
        <dbReference type="Proteomes" id="UP000301737"/>
    </source>
</evidence>
<evidence type="ECO:0000259" key="2">
    <source>
        <dbReference type="Pfam" id="PF23645"/>
    </source>
</evidence>
<reference evidence="4 5" key="1">
    <citation type="submission" date="2019-01" db="EMBL/GenBank/DDBJ databases">
        <title>Draft Genome Sequencing of Zygosaccharomyces mellis Ca-7.</title>
        <authorList>
            <person name="Shiwa Y."/>
            <person name="Kanesaki Y."/>
            <person name="Ishige T."/>
            <person name="Mura K."/>
            <person name="Hori T."/>
            <person name="Tamura T."/>
        </authorList>
    </citation>
    <scope>NUCLEOTIDE SEQUENCE [LARGE SCALE GENOMIC DNA]</scope>
    <source>
        <strain evidence="4 5">Ca-7</strain>
    </source>
</reference>
<protein>
    <recommendedName>
        <fullName evidence="6">Trafficking protein particle complex II-specific subunit 65</fullName>
    </recommendedName>
</protein>
<feature type="region of interest" description="Disordered" evidence="1">
    <location>
        <begin position="147"/>
        <end position="170"/>
    </location>
</feature>
<dbReference type="GO" id="GO:0005802">
    <property type="term" value="C:trans-Golgi network"/>
    <property type="evidence" value="ECO:0007669"/>
    <property type="project" value="TreeGrafter"/>
</dbReference>
<feature type="domain" description="Trafficking protein particle complex II-specific subunit 65 IgD1" evidence="2">
    <location>
        <begin position="2"/>
        <end position="151"/>
    </location>
</feature>
<sequence>MECCIPLIPLNESALFEKVRNSHKSRRFVIFDEELTIHLRANNAQTQVQNFIVWINDAKVLQLQGLAAFQKVVDKDESARWILKSGIRDNLFRSSVVMNNGYNNQIKFTIEYTEDRTEEFSNNVIRRTNGGDPDTADDFLPSFETVSPLGSESSTPVLGSPVRSRTVTNNEDDGLENISLQFPIYSLLNMRLRNSLLKNRHCILSSLDFQTSKASLQFTEQYLHHKDDQEKHNLYPNENELRLEFHQVSYELIDRNGRCPLKPLRPFPVPFQCMAHDSYNVSYQLPLVPEGGNSPHRVKITLKYALLLEEDKLPISTSWETDVTLKRPLTSTPNPTSTSLPAAPRMYSLGSRMNLVGSTTSFTNNKFNNVKFKFLDKNISTYRGEQFTMTLQIVNSSLQPLDLVIYHNNKNPPPLPTAPTPVSLERQYQMYKRYHRTMEGVILLSNDYRVPIIGPQETYLVQLDFVGIMSGYYSALPGLKIVDLQKNELIEVGLGSSILVK</sequence>
<dbReference type="InterPro" id="IPR055426">
    <property type="entry name" value="IgD2_Trs65"/>
</dbReference>
<dbReference type="Pfam" id="PF23646">
    <property type="entry name" value="IgD2_Trs65"/>
    <property type="match status" value="1"/>
</dbReference>
<dbReference type="GO" id="GO:1990071">
    <property type="term" value="C:TRAPPII protein complex"/>
    <property type="evidence" value="ECO:0007669"/>
    <property type="project" value="InterPro"/>
</dbReference>
<organism evidence="4 5">
    <name type="scientific">Zygosaccharomyces mellis</name>
    <dbReference type="NCBI Taxonomy" id="42258"/>
    <lineage>
        <taxon>Eukaryota</taxon>
        <taxon>Fungi</taxon>
        <taxon>Dikarya</taxon>
        <taxon>Ascomycota</taxon>
        <taxon>Saccharomycotina</taxon>
        <taxon>Saccharomycetes</taxon>
        <taxon>Saccharomycetales</taxon>
        <taxon>Saccharomycetaceae</taxon>
        <taxon>Zygosaccharomyces</taxon>
    </lineage>
</organism>
<accession>A0A4C2EBS5</accession>
<comment type="caution">
    <text evidence="4">The sequence shown here is derived from an EMBL/GenBank/DDBJ whole genome shotgun (WGS) entry which is preliminary data.</text>
</comment>
<dbReference type="Proteomes" id="UP000301737">
    <property type="component" value="Unassembled WGS sequence"/>
</dbReference>
<dbReference type="EMBL" id="BIMX01000031">
    <property type="protein sequence ID" value="GCF01354.1"/>
    <property type="molecule type" value="Genomic_DNA"/>
</dbReference>